<dbReference type="Proteomes" id="UP001501671">
    <property type="component" value="Unassembled WGS sequence"/>
</dbReference>
<dbReference type="Pfam" id="PF13343">
    <property type="entry name" value="SBP_bac_6"/>
    <property type="match status" value="1"/>
</dbReference>
<dbReference type="PIRSF" id="PIRSF002825">
    <property type="entry name" value="CfbpA"/>
    <property type="match status" value="1"/>
</dbReference>
<keyword evidence="4" id="KW-1185">Reference proteome</keyword>
<dbReference type="SUPFAM" id="SSF53850">
    <property type="entry name" value="Periplasmic binding protein-like II"/>
    <property type="match status" value="1"/>
</dbReference>
<dbReference type="PANTHER" id="PTHR30006:SF24">
    <property type="entry name" value="SLL0237 PROTEIN"/>
    <property type="match status" value="1"/>
</dbReference>
<organism evidence="3 4">
    <name type="scientific">Pigmentiphaga soli</name>
    <dbReference type="NCBI Taxonomy" id="1007095"/>
    <lineage>
        <taxon>Bacteria</taxon>
        <taxon>Pseudomonadati</taxon>
        <taxon>Pseudomonadota</taxon>
        <taxon>Betaproteobacteria</taxon>
        <taxon>Burkholderiales</taxon>
        <taxon>Alcaligenaceae</taxon>
        <taxon>Pigmentiphaga</taxon>
    </lineage>
</organism>
<sequence length="352" mass="39258">MNRSIVRTGLAIMALGLNLYAAAPASAQSAAELASMYQGPDREQKLLEGARKEGGLTLYTSMSGHDLDRFLAAFTNKYGIKVNDWRAGSEGVLQRALTEARARRLAADIADNNVAQMEALRREGLLQKVDSPWQKSLMPEAVPAHKEWVGNSIDMIVQAYNSNKFKKEDLPRKWEDLLDPKWKGQLGMEVSDQAWFGTIVDYLGHDKGMKLFEDIADKNGISVRKGHTLLANMVASGEVPLALTVYDYSPAAIRKKGGPIESFVIEPAVGAFRSIGMLRNAPHPYSALLFYDFVISKEGQQMLKDFTRVPTNTQIDSPWKDTRITFIDPGKALDMDEQWTREYETAVTKRAK</sequence>
<feature type="signal peptide" evidence="2">
    <location>
        <begin position="1"/>
        <end position="27"/>
    </location>
</feature>
<dbReference type="Gene3D" id="3.40.190.10">
    <property type="entry name" value="Periplasmic binding protein-like II"/>
    <property type="match status" value="2"/>
</dbReference>
<name>A0ABP8HB78_9BURK</name>
<evidence type="ECO:0000313" key="4">
    <source>
        <dbReference type="Proteomes" id="UP001501671"/>
    </source>
</evidence>
<reference evidence="4" key="1">
    <citation type="journal article" date="2019" name="Int. J. Syst. Evol. Microbiol.">
        <title>The Global Catalogue of Microorganisms (GCM) 10K type strain sequencing project: providing services to taxonomists for standard genome sequencing and annotation.</title>
        <authorList>
            <consortium name="The Broad Institute Genomics Platform"/>
            <consortium name="The Broad Institute Genome Sequencing Center for Infectious Disease"/>
            <person name="Wu L."/>
            <person name="Ma J."/>
        </authorList>
    </citation>
    <scope>NUCLEOTIDE SEQUENCE [LARGE SCALE GENOMIC DNA]</scope>
    <source>
        <strain evidence="4">JCM 17666</strain>
    </source>
</reference>
<accession>A0ABP8HB78</accession>
<dbReference type="EMBL" id="BAABFO010000015">
    <property type="protein sequence ID" value="GAA4336679.1"/>
    <property type="molecule type" value="Genomic_DNA"/>
</dbReference>
<dbReference type="InterPro" id="IPR026045">
    <property type="entry name" value="Ferric-bd"/>
</dbReference>
<comment type="caution">
    <text evidence="3">The sequence shown here is derived from an EMBL/GenBank/DDBJ whole genome shotgun (WGS) entry which is preliminary data.</text>
</comment>
<evidence type="ECO:0000256" key="1">
    <source>
        <dbReference type="ARBA" id="ARBA00022729"/>
    </source>
</evidence>
<gene>
    <name evidence="3" type="ORF">GCM10023144_31360</name>
</gene>
<protein>
    <submittedName>
        <fullName evidence="3">ABC transporter substrate-binding protein</fullName>
    </submittedName>
</protein>
<proteinExistence type="predicted"/>
<evidence type="ECO:0000313" key="3">
    <source>
        <dbReference type="EMBL" id="GAA4336679.1"/>
    </source>
</evidence>
<dbReference type="RefSeq" id="WP_345250802.1">
    <property type="nucleotide sequence ID" value="NZ_BAABFO010000015.1"/>
</dbReference>
<keyword evidence="1 2" id="KW-0732">Signal</keyword>
<evidence type="ECO:0000256" key="2">
    <source>
        <dbReference type="SAM" id="SignalP"/>
    </source>
</evidence>
<feature type="chain" id="PRO_5046655179" evidence="2">
    <location>
        <begin position="28"/>
        <end position="352"/>
    </location>
</feature>
<dbReference type="PANTHER" id="PTHR30006">
    <property type="entry name" value="THIAMINE-BINDING PERIPLASMIC PROTEIN-RELATED"/>
    <property type="match status" value="1"/>
</dbReference>